<dbReference type="PANTHER" id="PTHR10306">
    <property type="entry name" value="SYNAPTOPHYSIN"/>
    <property type="match status" value="1"/>
</dbReference>
<evidence type="ECO:0000256" key="6">
    <source>
        <dbReference type="ARBA" id="ARBA00023180"/>
    </source>
</evidence>
<evidence type="ECO:0000256" key="3">
    <source>
        <dbReference type="ARBA" id="ARBA00022692"/>
    </source>
</evidence>
<dbReference type="EMBL" id="CP111025">
    <property type="protein sequence ID" value="WAR25642.1"/>
    <property type="molecule type" value="Genomic_DNA"/>
</dbReference>
<evidence type="ECO:0000256" key="1">
    <source>
        <dbReference type="ARBA" id="ARBA00004141"/>
    </source>
</evidence>
<evidence type="ECO:0000256" key="2">
    <source>
        <dbReference type="ARBA" id="ARBA00006476"/>
    </source>
</evidence>
<keyword evidence="6" id="KW-0325">Glycoprotein</keyword>
<comment type="similarity">
    <text evidence="2">Belongs to the synaptophysin/synaptobrevin family.</text>
</comment>
<evidence type="ECO:0000256" key="5">
    <source>
        <dbReference type="ARBA" id="ARBA00023136"/>
    </source>
</evidence>
<dbReference type="InterPro" id="IPR008253">
    <property type="entry name" value="Marvel"/>
</dbReference>
<sequence>MDQMFFGVLKEPRGILKPIEWHSKTPTYLKPEKRKLTMSSTSGMGKVQFRLEDAKIETQLCNQSVSQALLQGAGGSSQFYVFVGVMVFLYCMAALDFIISGVIVALWLIGSSAWAQGVTDLKYYTNLEESGYFTHIKSVCSNGNTCVQTRNANFASLNVSIIFGFLNMVVWAGNMWFLFKETPWHKVNQSKPPEFSGATSGPTDQQRI</sequence>
<dbReference type="InterPro" id="IPR001285">
    <property type="entry name" value="Synaptophysin/porin"/>
</dbReference>
<keyword evidence="5 7" id="KW-0472">Membrane</keyword>
<evidence type="ECO:0000259" key="9">
    <source>
        <dbReference type="PROSITE" id="PS51225"/>
    </source>
</evidence>
<evidence type="ECO:0000256" key="7">
    <source>
        <dbReference type="PROSITE-ProRule" id="PRU00581"/>
    </source>
</evidence>
<evidence type="ECO:0000256" key="4">
    <source>
        <dbReference type="ARBA" id="ARBA00022989"/>
    </source>
</evidence>
<dbReference type="PRINTS" id="PR00220">
    <property type="entry name" value="SYNAPTOPHYSN"/>
</dbReference>
<dbReference type="Proteomes" id="UP001164746">
    <property type="component" value="Chromosome 14"/>
</dbReference>
<accession>A0ABY7FU19</accession>
<protein>
    <submittedName>
        <fullName evidence="10">SYNPR-like protein</fullName>
    </submittedName>
</protein>
<keyword evidence="11" id="KW-1185">Reference proteome</keyword>
<dbReference type="PROSITE" id="PS51225">
    <property type="entry name" value="MARVEL"/>
    <property type="match status" value="1"/>
</dbReference>
<evidence type="ECO:0000313" key="11">
    <source>
        <dbReference type="Proteomes" id="UP001164746"/>
    </source>
</evidence>
<keyword evidence="3 7" id="KW-0812">Transmembrane</keyword>
<dbReference type="Pfam" id="PF01284">
    <property type="entry name" value="MARVEL"/>
    <property type="match status" value="1"/>
</dbReference>
<evidence type="ECO:0000256" key="8">
    <source>
        <dbReference type="SAM" id="Phobius"/>
    </source>
</evidence>
<proteinExistence type="inferred from homology"/>
<evidence type="ECO:0000313" key="10">
    <source>
        <dbReference type="EMBL" id="WAR25642.1"/>
    </source>
</evidence>
<reference evidence="10" key="1">
    <citation type="submission" date="2022-11" db="EMBL/GenBank/DDBJ databases">
        <title>Centuries of genome instability and evolution in soft-shell clam transmissible cancer (bioRxiv).</title>
        <authorList>
            <person name="Hart S.F.M."/>
            <person name="Yonemitsu M.A."/>
            <person name="Giersch R.M."/>
            <person name="Beal B.F."/>
            <person name="Arriagada G."/>
            <person name="Davis B.W."/>
            <person name="Ostrander E.A."/>
            <person name="Goff S.P."/>
            <person name="Metzger M.J."/>
        </authorList>
    </citation>
    <scope>NUCLEOTIDE SEQUENCE</scope>
    <source>
        <strain evidence="10">MELC-2E11</strain>
        <tissue evidence="10">Siphon/mantle</tissue>
    </source>
</reference>
<comment type="subcellular location">
    <subcellularLocation>
        <location evidence="1">Membrane</location>
        <topology evidence="1">Multi-pass membrane protein</topology>
    </subcellularLocation>
</comment>
<keyword evidence="4 8" id="KW-1133">Transmembrane helix</keyword>
<gene>
    <name evidence="10" type="ORF">MAR_011346</name>
</gene>
<feature type="domain" description="MARVEL" evidence="9">
    <location>
        <begin position="8"/>
        <end position="183"/>
    </location>
</feature>
<organism evidence="10 11">
    <name type="scientific">Mya arenaria</name>
    <name type="common">Soft-shell clam</name>
    <dbReference type="NCBI Taxonomy" id="6604"/>
    <lineage>
        <taxon>Eukaryota</taxon>
        <taxon>Metazoa</taxon>
        <taxon>Spiralia</taxon>
        <taxon>Lophotrochozoa</taxon>
        <taxon>Mollusca</taxon>
        <taxon>Bivalvia</taxon>
        <taxon>Autobranchia</taxon>
        <taxon>Heteroconchia</taxon>
        <taxon>Euheterodonta</taxon>
        <taxon>Imparidentia</taxon>
        <taxon>Neoheterodontei</taxon>
        <taxon>Myida</taxon>
        <taxon>Myoidea</taxon>
        <taxon>Myidae</taxon>
        <taxon>Mya</taxon>
    </lineage>
</organism>
<feature type="transmembrane region" description="Helical" evidence="8">
    <location>
        <begin position="79"/>
        <end position="109"/>
    </location>
</feature>
<dbReference type="PANTHER" id="PTHR10306:SF17">
    <property type="entry name" value="MARVEL DOMAIN-CONTAINING PROTEIN"/>
    <property type="match status" value="1"/>
</dbReference>
<feature type="transmembrane region" description="Helical" evidence="8">
    <location>
        <begin position="159"/>
        <end position="179"/>
    </location>
</feature>
<name>A0ABY7FU19_MYAAR</name>